<evidence type="ECO:0000259" key="2">
    <source>
        <dbReference type="Pfam" id="PF13568"/>
    </source>
</evidence>
<comment type="caution">
    <text evidence="3">The sequence shown here is derived from an EMBL/GenBank/DDBJ whole genome shotgun (WGS) entry which is preliminary data.</text>
</comment>
<sequence length="201" mass="22142">MKKILLIIALTVVSGMGMQAQEVSFGVKGGLNFANFSGDDADLLETETRTGFHLGMLAEIMFSEKFGIQPEVLYSSQGAKSDFDMDDEFFGSLSIDEFKLDYISVPVLIKYYFIEGLSLEIGPQFSFMVNSEADGSIDGASGTVDLDDETESFDFGGALGLGYELPMGLMFQARYVMGFTDVYTDTDFRNSIFQISVGYKF</sequence>
<dbReference type="InterPro" id="IPR025665">
    <property type="entry name" value="Beta-barrel_OMP_2"/>
</dbReference>
<dbReference type="SUPFAM" id="SSF56925">
    <property type="entry name" value="OMPA-like"/>
    <property type="match status" value="1"/>
</dbReference>
<feature type="domain" description="Outer membrane protein beta-barrel" evidence="2">
    <location>
        <begin position="19"/>
        <end position="182"/>
    </location>
</feature>
<reference evidence="4" key="1">
    <citation type="journal article" date="2019" name="Int. J. Syst. Evol. Microbiol.">
        <title>The Global Catalogue of Microorganisms (GCM) 10K type strain sequencing project: providing services to taxonomists for standard genome sequencing and annotation.</title>
        <authorList>
            <consortium name="The Broad Institute Genomics Platform"/>
            <consortium name="The Broad Institute Genome Sequencing Center for Infectious Disease"/>
            <person name="Wu L."/>
            <person name="Ma J."/>
        </authorList>
    </citation>
    <scope>NUCLEOTIDE SEQUENCE [LARGE SCALE GENOMIC DNA]</scope>
    <source>
        <strain evidence="4">KCTC 42585</strain>
    </source>
</reference>
<evidence type="ECO:0000313" key="3">
    <source>
        <dbReference type="EMBL" id="MFD2519000.1"/>
    </source>
</evidence>
<dbReference type="InterPro" id="IPR011250">
    <property type="entry name" value="OMP/PagP_B-barrel"/>
</dbReference>
<gene>
    <name evidence="3" type="ORF">ACFSTG_13915</name>
</gene>
<feature type="signal peptide" evidence="1">
    <location>
        <begin position="1"/>
        <end position="20"/>
    </location>
</feature>
<evidence type="ECO:0000256" key="1">
    <source>
        <dbReference type="SAM" id="SignalP"/>
    </source>
</evidence>
<proteinExistence type="predicted"/>
<feature type="chain" id="PRO_5045930008" evidence="1">
    <location>
        <begin position="21"/>
        <end position="201"/>
    </location>
</feature>
<accession>A0ABW5J053</accession>
<name>A0ABW5J053_9FLAO</name>
<dbReference type="Proteomes" id="UP001597468">
    <property type="component" value="Unassembled WGS sequence"/>
</dbReference>
<keyword evidence="4" id="KW-1185">Reference proteome</keyword>
<dbReference type="RefSeq" id="WP_380754298.1">
    <property type="nucleotide sequence ID" value="NZ_JBHULT010000012.1"/>
</dbReference>
<dbReference type="Pfam" id="PF13568">
    <property type="entry name" value="OMP_b-brl_2"/>
    <property type="match status" value="1"/>
</dbReference>
<evidence type="ECO:0000313" key="4">
    <source>
        <dbReference type="Proteomes" id="UP001597468"/>
    </source>
</evidence>
<dbReference type="EMBL" id="JBHULT010000012">
    <property type="protein sequence ID" value="MFD2519000.1"/>
    <property type="molecule type" value="Genomic_DNA"/>
</dbReference>
<protein>
    <submittedName>
        <fullName evidence="3">Porin family protein</fullName>
    </submittedName>
</protein>
<organism evidence="3 4">
    <name type="scientific">Salinimicrobium flavum</name>
    <dbReference type="NCBI Taxonomy" id="1737065"/>
    <lineage>
        <taxon>Bacteria</taxon>
        <taxon>Pseudomonadati</taxon>
        <taxon>Bacteroidota</taxon>
        <taxon>Flavobacteriia</taxon>
        <taxon>Flavobacteriales</taxon>
        <taxon>Flavobacteriaceae</taxon>
        <taxon>Salinimicrobium</taxon>
    </lineage>
</organism>
<keyword evidence="1" id="KW-0732">Signal</keyword>